<evidence type="ECO:0000313" key="2">
    <source>
        <dbReference type="EMBL" id="MPC53921.1"/>
    </source>
</evidence>
<feature type="region of interest" description="Disordered" evidence="1">
    <location>
        <begin position="1"/>
        <end position="27"/>
    </location>
</feature>
<protein>
    <submittedName>
        <fullName evidence="2">Uncharacterized protein</fullName>
    </submittedName>
</protein>
<evidence type="ECO:0000256" key="1">
    <source>
        <dbReference type="SAM" id="MobiDB-lite"/>
    </source>
</evidence>
<name>A0A5B7G230_PORTR</name>
<dbReference type="EMBL" id="VSRR010011980">
    <property type="protein sequence ID" value="MPC53921.1"/>
    <property type="molecule type" value="Genomic_DNA"/>
</dbReference>
<comment type="caution">
    <text evidence="2">The sequence shown here is derived from an EMBL/GenBank/DDBJ whole genome shotgun (WGS) entry which is preliminary data.</text>
</comment>
<evidence type="ECO:0000313" key="3">
    <source>
        <dbReference type="Proteomes" id="UP000324222"/>
    </source>
</evidence>
<dbReference type="Proteomes" id="UP000324222">
    <property type="component" value="Unassembled WGS sequence"/>
</dbReference>
<proteinExistence type="predicted"/>
<accession>A0A5B7G230</accession>
<sequence length="74" mass="8203">MKRKMETTTTTTTTTTTYNNTNNNNTNGTHDSILKHCGILSRLLLIQQPQVEGNEVFRSFHGSCDTSSKDSAPL</sequence>
<organism evidence="2 3">
    <name type="scientific">Portunus trituberculatus</name>
    <name type="common">Swimming crab</name>
    <name type="synonym">Neptunus trituberculatus</name>
    <dbReference type="NCBI Taxonomy" id="210409"/>
    <lineage>
        <taxon>Eukaryota</taxon>
        <taxon>Metazoa</taxon>
        <taxon>Ecdysozoa</taxon>
        <taxon>Arthropoda</taxon>
        <taxon>Crustacea</taxon>
        <taxon>Multicrustacea</taxon>
        <taxon>Malacostraca</taxon>
        <taxon>Eumalacostraca</taxon>
        <taxon>Eucarida</taxon>
        <taxon>Decapoda</taxon>
        <taxon>Pleocyemata</taxon>
        <taxon>Brachyura</taxon>
        <taxon>Eubrachyura</taxon>
        <taxon>Portunoidea</taxon>
        <taxon>Portunidae</taxon>
        <taxon>Portuninae</taxon>
        <taxon>Portunus</taxon>
    </lineage>
</organism>
<reference evidence="2 3" key="1">
    <citation type="submission" date="2019-05" db="EMBL/GenBank/DDBJ databases">
        <title>Another draft genome of Portunus trituberculatus and its Hox gene families provides insights of decapod evolution.</title>
        <authorList>
            <person name="Jeong J.-H."/>
            <person name="Song I."/>
            <person name="Kim S."/>
            <person name="Choi T."/>
            <person name="Kim D."/>
            <person name="Ryu S."/>
            <person name="Kim W."/>
        </authorList>
    </citation>
    <scope>NUCLEOTIDE SEQUENCE [LARGE SCALE GENOMIC DNA]</scope>
    <source>
        <tissue evidence="2">Muscle</tissue>
    </source>
</reference>
<keyword evidence="3" id="KW-1185">Reference proteome</keyword>
<dbReference type="AlphaFoldDB" id="A0A5B7G230"/>
<gene>
    <name evidence="2" type="ORF">E2C01_047824</name>
</gene>
<feature type="compositionally biased region" description="Low complexity" evidence="1">
    <location>
        <begin position="7"/>
        <end position="27"/>
    </location>
</feature>